<comment type="caution">
    <text evidence="1">The sequence shown here is derived from an EMBL/GenBank/DDBJ whole genome shotgun (WGS) entry which is preliminary data.</text>
</comment>
<evidence type="ECO:0000313" key="1">
    <source>
        <dbReference type="EMBL" id="KAG8187568.1"/>
    </source>
</evidence>
<reference evidence="1 2" key="1">
    <citation type="journal article" date="2022" name="Nat. Ecol. Evol.">
        <title>A masculinizing supergene underlies an exaggerated male reproductive morph in a spider.</title>
        <authorList>
            <person name="Hendrickx F."/>
            <person name="De Corte Z."/>
            <person name="Sonet G."/>
            <person name="Van Belleghem S.M."/>
            <person name="Kostlbacher S."/>
            <person name="Vangestel C."/>
        </authorList>
    </citation>
    <scope>NUCLEOTIDE SEQUENCE [LARGE SCALE GENOMIC DNA]</scope>
    <source>
        <strain evidence="1">W744_W776</strain>
    </source>
</reference>
<dbReference type="EMBL" id="JAFNEN010000267">
    <property type="protein sequence ID" value="KAG8187568.1"/>
    <property type="molecule type" value="Genomic_DNA"/>
</dbReference>
<sequence>MTSYPDLKSHLSLYFKEAVQRNSFSEFFKKSKNPLSRL</sequence>
<protein>
    <recommendedName>
        <fullName evidence="3">Maturase K</fullName>
    </recommendedName>
</protein>
<feature type="non-terminal residue" evidence="1">
    <location>
        <position position="38"/>
    </location>
</feature>
<dbReference type="AlphaFoldDB" id="A0AAV6UV94"/>
<proteinExistence type="predicted"/>
<gene>
    <name evidence="1" type="ORF">JTE90_025903</name>
</gene>
<evidence type="ECO:0000313" key="2">
    <source>
        <dbReference type="Proteomes" id="UP000827092"/>
    </source>
</evidence>
<evidence type="ECO:0008006" key="3">
    <source>
        <dbReference type="Google" id="ProtNLM"/>
    </source>
</evidence>
<dbReference type="Proteomes" id="UP000827092">
    <property type="component" value="Unassembled WGS sequence"/>
</dbReference>
<name>A0AAV6UV94_9ARAC</name>
<keyword evidence="2" id="KW-1185">Reference proteome</keyword>
<organism evidence="1 2">
    <name type="scientific">Oedothorax gibbosus</name>
    <dbReference type="NCBI Taxonomy" id="931172"/>
    <lineage>
        <taxon>Eukaryota</taxon>
        <taxon>Metazoa</taxon>
        <taxon>Ecdysozoa</taxon>
        <taxon>Arthropoda</taxon>
        <taxon>Chelicerata</taxon>
        <taxon>Arachnida</taxon>
        <taxon>Araneae</taxon>
        <taxon>Araneomorphae</taxon>
        <taxon>Entelegynae</taxon>
        <taxon>Araneoidea</taxon>
        <taxon>Linyphiidae</taxon>
        <taxon>Erigoninae</taxon>
        <taxon>Oedothorax</taxon>
    </lineage>
</organism>
<accession>A0AAV6UV94</accession>